<accession>A0A8J3WKX9</accession>
<evidence type="ECO:0000313" key="1">
    <source>
        <dbReference type="EMBL" id="GIH94654.1"/>
    </source>
</evidence>
<proteinExistence type="predicted"/>
<dbReference type="AlphaFoldDB" id="A0A8J3WKX9"/>
<name>A0A8J3WKX9_9ACTN</name>
<reference evidence="1 2" key="1">
    <citation type="submission" date="2021-01" db="EMBL/GenBank/DDBJ databases">
        <title>Whole genome shotgun sequence of Planobispora siamensis NBRC 107568.</title>
        <authorList>
            <person name="Komaki H."/>
            <person name="Tamura T."/>
        </authorList>
    </citation>
    <scope>NUCLEOTIDE SEQUENCE [LARGE SCALE GENOMIC DNA]</scope>
    <source>
        <strain evidence="1 2">NBRC 107568</strain>
    </source>
</reference>
<dbReference type="EMBL" id="BOOJ01000045">
    <property type="protein sequence ID" value="GIH94654.1"/>
    <property type="molecule type" value="Genomic_DNA"/>
</dbReference>
<gene>
    <name evidence="1" type="ORF">Psi01_52840</name>
</gene>
<dbReference type="Proteomes" id="UP000619788">
    <property type="component" value="Unassembled WGS sequence"/>
</dbReference>
<protein>
    <submittedName>
        <fullName evidence="1">Uncharacterized protein</fullName>
    </submittedName>
</protein>
<keyword evidence="2" id="KW-1185">Reference proteome</keyword>
<comment type="caution">
    <text evidence="1">The sequence shown here is derived from an EMBL/GenBank/DDBJ whole genome shotgun (WGS) entry which is preliminary data.</text>
</comment>
<sequence>MLSVIYVITAAPVFLVAGRVILQHATPEAVEVFMELPGRLPGESYDSRIEPFNHALDRAAERAEAHPEDLAPPYLLRHPWRVVAPCVSPRGHELAAAPLTGVAWPDGLRTPFTIVPEVRPARYSHAGLMAVMDADPGPFGDDRIHGAGIDAERNLVVLDANGFDQELRHRLARNYGSERVSLRWEPWGEPAIHDLG</sequence>
<evidence type="ECO:0000313" key="2">
    <source>
        <dbReference type="Proteomes" id="UP000619788"/>
    </source>
</evidence>
<organism evidence="1 2">
    <name type="scientific">Planobispora siamensis</name>
    <dbReference type="NCBI Taxonomy" id="936338"/>
    <lineage>
        <taxon>Bacteria</taxon>
        <taxon>Bacillati</taxon>
        <taxon>Actinomycetota</taxon>
        <taxon>Actinomycetes</taxon>
        <taxon>Streptosporangiales</taxon>
        <taxon>Streptosporangiaceae</taxon>
        <taxon>Planobispora</taxon>
    </lineage>
</organism>